<dbReference type="Proteomes" id="UP000294847">
    <property type="component" value="Chromosome 1"/>
</dbReference>
<proteinExistence type="predicted"/>
<gene>
    <name evidence="1" type="ORF">PoMZ_09632</name>
</gene>
<evidence type="ECO:0000313" key="1">
    <source>
        <dbReference type="EMBL" id="QBZ53942.1"/>
    </source>
</evidence>
<dbReference type="EMBL" id="CP034204">
    <property type="protein sequence ID" value="QBZ53942.1"/>
    <property type="molecule type" value="Genomic_DNA"/>
</dbReference>
<reference evidence="1 2" key="1">
    <citation type="journal article" date="2019" name="Mol. Biol. Evol.">
        <title>Blast fungal genomes show frequent chromosomal changes, gene gains and losses, and effector gene turnover.</title>
        <authorList>
            <person name="Gomez Luciano L.B."/>
            <person name="Jason Tsai I."/>
            <person name="Chuma I."/>
            <person name="Tosa Y."/>
            <person name="Chen Y.H."/>
            <person name="Li J.Y."/>
            <person name="Li M.Y."/>
            <person name="Jade Lu M.Y."/>
            <person name="Nakayashiki H."/>
            <person name="Li W.H."/>
        </authorList>
    </citation>
    <scope>NUCLEOTIDE SEQUENCE [LARGE SCALE GENOMIC DNA]</scope>
    <source>
        <strain evidence="1">MZ5-1-6</strain>
    </source>
</reference>
<evidence type="ECO:0000313" key="2">
    <source>
        <dbReference type="Proteomes" id="UP000294847"/>
    </source>
</evidence>
<name>A0A4P7MXW1_PYROR</name>
<sequence>MCDVLGSKDAPGKSRGFDRLPVTWASKLIWAACIEGTDVGRNWLPAVILNVPGIVSLLFL</sequence>
<dbReference type="AlphaFoldDB" id="A0A4P7MXW1"/>
<accession>A0A4P7MXW1</accession>
<organism evidence="1 2">
    <name type="scientific">Pyricularia oryzae</name>
    <name type="common">Rice blast fungus</name>
    <name type="synonym">Magnaporthe oryzae</name>
    <dbReference type="NCBI Taxonomy" id="318829"/>
    <lineage>
        <taxon>Eukaryota</taxon>
        <taxon>Fungi</taxon>
        <taxon>Dikarya</taxon>
        <taxon>Ascomycota</taxon>
        <taxon>Pezizomycotina</taxon>
        <taxon>Sordariomycetes</taxon>
        <taxon>Sordariomycetidae</taxon>
        <taxon>Magnaporthales</taxon>
        <taxon>Pyriculariaceae</taxon>
        <taxon>Pyricularia</taxon>
    </lineage>
</organism>
<protein>
    <submittedName>
        <fullName evidence="1">Uncharacterized protein</fullName>
    </submittedName>
</protein>